<accession>A0ABQ8VKS4</accession>
<evidence type="ECO:0000313" key="2">
    <source>
        <dbReference type="EMBL" id="KAJ4497002.1"/>
    </source>
</evidence>
<feature type="compositionally biased region" description="Basic residues" evidence="1">
    <location>
        <begin position="871"/>
        <end position="880"/>
    </location>
</feature>
<feature type="compositionally biased region" description="Polar residues" evidence="1">
    <location>
        <begin position="936"/>
        <end position="951"/>
    </location>
</feature>
<sequence>MDFEFESFPEVEDIDLASKFLYSYLSKTSEGLFKPSLELCATSLTVDPSLHDTLKVIHRKRDLDAFERFRAHLKRNSWRFHPQFDVVNHAIRATEFAGKMEDVAVNEFDRPVWSPATPIPDARVAAHIRNLRIPLGRFEEVPLIILHELGSFQHDPLLRKRLDRIFSPLYHTLLVNTSGTGKTRLLFEGLCLHWGFYLTCTLDASLLGAGDFAHIVTNVNCDRNWKPVLPPVSDPKHPSFVQDNIHIVYRACSEALLARLLVFNMYLKACSKVGFSHAQRRRWLEAQIFPFDLISAFDPFGEIKSSISALHLSDHTLDEAISRTLEDIQIIWDMPAGEYFYIALDEANAASTKHRRSFLDEYGHYPVLKEMLRALRRRMGHLPVKFIVAGTMIPPELFQSKVGEWDDFRWCSDTGSFDHPEMHRRYISQFLPSELVSSITGQALLDRSWQWLRGRHRYTASFITVLLDNSFQSPHSLLGSYIENISNYSPHDNTEYTSGELVAFDKWYGSLGDSGLNAGWISVIEMHRSVINFLVTSQGCTDCSTNHRALVSEDYGYFIDPDCSKIALDEPLTIMYGAGWLKETYRKKSRFQITNFDIFETHHGTDPRASHFALFLALLFASMFDGLTQISNAFTVSGISTPFLEAKLVTFTRIGPRLEARDVHFTDHTPDRLVLLATTPEEALCWFKHERDEPFCVLQYSSSTSATLVFCLQFSDARTSWVFVRVPSTFQNKEDTDFARDIQDLYPTEIFRDQSEIASLLNQIPDLCLDAGPSGMLRISGSFWVEKATEESIPHELYPSGILNIEGLSGAAKSISEDMLMRRLSRIFSQRNEVTVVPSVSATEAPQERGKKRGRSTTIDDDAGTATSRTSRSKTKQHAKSRSDHATSSGSITQAKKARKGAGRSLRSRRIPNKISNVATGRASVSAPRSDRVEPTASSSSHTSPYNLRKR</sequence>
<feature type="compositionally biased region" description="Basic residues" evidence="1">
    <location>
        <begin position="896"/>
        <end position="912"/>
    </location>
</feature>
<keyword evidence="3" id="KW-1185">Reference proteome</keyword>
<dbReference type="Proteomes" id="UP001150217">
    <property type="component" value="Unassembled WGS sequence"/>
</dbReference>
<organism evidence="2 3">
    <name type="scientific">Lentinula lateritia</name>
    <dbReference type="NCBI Taxonomy" id="40482"/>
    <lineage>
        <taxon>Eukaryota</taxon>
        <taxon>Fungi</taxon>
        <taxon>Dikarya</taxon>
        <taxon>Basidiomycota</taxon>
        <taxon>Agaricomycotina</taxon>
        <taxon>Agaricomycetes</taxon>
        <taxon>Agaricomycetidae</taxon>
        <taxon>Agaricales</taxon>
        <taxon>Marasmiineae</taxon>
        <taxon>Omphalotaceae</taxon>
        <taxon>Lentinula</taxon>
    </lineage>
</organism>
<evidence type="ECO:0000256" key="1">
    <source>
        <dbReference type="SAM" id="MobiDB-lite"/>
    </source>
</evidence>
<evidence type="ECO:0000313" key="3">
    <source>
        <dbReference type="Proteomes" id="UP001150217"/>
    </source>
</evidence>
<proteinExistence type="predicted"/>
<reference evidence="2" key="1">
    <citation type="submission" date="2022-08" db="EMBL/GenBank/DDBJ databases">
        <title>A Global Phylogenomic Analysis of the Shiitake Genus Lentinula.</title>
        <authorList>
            <consortium name="DOE Joint Genome Institute"/>
            <person name="Sierra-Patev S."/>
            <person name="Min B."/>
            <person name="Naranjo-Ortiz M."/>
            <person name="Looney B."/>
            <person name="Konkel Z."/>
            <person name="Slot J.C."/>
            <person name="Sakamoto Y."/>
            <person name="Steenwyk J.L."/>
            <person name="Rokas A."/>
            <person name="Carro J."/>
            <person name="Camarero S."/>
            <person name="Ferreira P."/>
            <person name="Molpeceres G."/>
            <person name="Ruiz-Duenas F.J."/>
            <person name="Serrano A."/>
            <person name="Henrissat B."/>
            <person name="Drula E."/>
            <person name="Hughes K.W."/>
            <person name="Mata J.L."/>
            <person name="Ishikawa N.K."/>
            <person name="Vargas-Isla R."/>
            <person name="Ushijima S."/>
            <person name="Smith C.A."/>
            <person name="Ahrendt S."/>
            <person name="Andreopoulos W."/>
            <person name="He G."/>
            <person name="Labutti K."/>
            <person name="Lipzen A."/>
            <person name="Ng V."/>
            <person name="Riley R."/>
            <person name="Sandor L."/>
            <person name="Barry K."/>
            <person name="Martinez A.T."/>
            <person name="Xiao Y."/>
            <person name="Gibbons J.G."/>
            <person name="Terashima K."/>
            <person name="Grigoriev I.V."/>
            <person name="Hibbett D.S."/>
        </authorList>
    </citation>
    <scope>NUCLEOTIDE SEQUENCE</scope>
    <source>
        <strain evidence="2">RHP3577 ss4</strain>
    </source>
</reference>
<dbReference type="EMBL" id="JANVFT010000024">
    <property type="protein sequence ID" value="KAJ4497002.1"/>
    <property type="molecule type" value="Genomic_DNA"/>
</dbReference>
<gene>
    <name evidence="2" type="ORF">C8R41DRAFT_824320</name>
</gene>
<protein>
    <submittedName>
        <fullName evidence="2">Uncharacterized protein</fullName>
    </submittedName>
</protein>
<comment type="caution">
    <text evidence="2">The sequence shown here is derived from an EMBL/GenBank/DDBJ whole genome shotgun (WGS) entry which is preliminary data.</text>
</comment>
<feature type="region of interest" description="Disordered" evidence="1">
    <location>
        <begin position="838"/>
        <end position="951"/>
    </location>
</feature>
<name>A0ABQ8VKS4_9AGAR</name>